<name>A0A4R2PAF7_9BACL</name>
<evidence type="ECO:0000256" key="2">
    <source>
        <dbReference type="ARBA" id="ARBA00006490"/>
    </source>
</evidence>
<dbReference type="InterPro" id="IPR000192">
    <property type="entry name" value="Aminotrans_V_dom"/>
</dbReference>
<evidence type="ECO:0000259" key="7">
    <source>
        <dbReference type="Pfam" id="PF00266"/>
    </source>
</evidence>
<keyword evidence="5" id="KW-0408">Iron</keyword>
<dbReference type="InterPro" id="IPR015424">
    <property type="entry name" value="PyrdxlP-dep_Trfase"/>
</dbReference>
<dbReference type="InterPro" id="IPR015422">
    <property type="entry name" value="PyrdxlP-dep_Trfase_small"/>
</dbReference>
<dbReference type="Proteomes" id="UP000295416">
    <property type="component" value="Unassembled WGS sequence"/>
</dbReference>
<reference evidence="8 9" key="1">
    <citation type="submission" date="2019-03" db="EMBL/GenBank/DDBJ databases">
        <title>Genomic Encyclopedia of Type Strains, Phase IV (KMG-IV): sequencing the most valuable type-strain genomes for metagenomic binning, comparative biology and taxonomic classification.</title>
        <authorList>
            <person name="Goeker M."/>
        </authorList>
    </citation>
    <scope>NUCLEOTIDE SEQUENCE [LARGE SCALE GENOMIC DNA]</scope>
    <source>
        <strain evidence="8 9">DSM 19377</strain>
    </source>
</reference>
<comment type="caution">
    <text evidence="8">The sequence shown here is derived from an EMBL/GenBank/DDBJ whole genome shotgun (WGS) entry which is preliminary data.</text>
</comment>
<dbReference type="Gene3D" id="3.90.1150.10">
    <property type="entry name" value="Aspartate Aminotransferase, domain 1"/>
    <property type="match status" value="1"/>
</dbReference>
<evidence type="ECO:0000256" key="1">
    <source>
        <dbReference type="ARBA" id="ARBA00001933"/>
    </source>
</evidence>
<organism evidence="8 9">
    <name type="scientific">Scopulibacillus darangshiensis</name>
    <dbReference type="NCBI Taxonomy" id="442528"/>
    <lineage>
        <taxon>Bacteria</taxon>
        <taxon>Bacillati</taxon>
        <taxon>Bacillota</taxon>
        <taxon>Bacilli</taxon>
        <taxon>Bacillales</taxon>
        <taxon>Sporolactobacillaceae</taxon>
        <taxon>Scopulibacillus</taxon>
    </lineage>
</organism>
<dbReference type="RefSeq" id="WP_132742572.1">
    <property type="nucleotide sequence ID" value="NZ_SLXK01000001.1"/>
</dbReference>
<accession>A0A4R2PAF7</accession>
<dbReference type="PANTHER" id="PTHR11601:SF50">
    <property type="entry name" value="CYSTEINE DESULFURASE ISCS 2-RELATED"/>
    <property type="match status" value="1"/>
</dbReference>
<dbReference type="OrthoDB" id="9808002at2"/>
<dbReference type="InterPro" id="IPR016454">
    <property type="entry name" value="Cysteine_dSase"/>
</dbReference>
<sequence length="380" mass="41694">MIYLDNSATTKPYPEALETFNIVSNQFFANPSSIHGLGGLSEEMLKRSRTQAAELLGVKPSEITFTSGGTEGNNLAIKGVALSYSQRGKHIITTEIEHAATYNAFKQLENAGFEVTYLPVNHKGRVNLEDLKKACRKDTILISIIHVNNEVGTVQPLQEIGEWLKEQRATLFHVDHVQGIGKVPLNLKEYGIDLCTISGHKFHGPKGTGLLFVRGGVSLSPLFSGGSQELNRRAGTENLPGIAAMVKALRINLETSKRHLDDLKCLKNKMIRSFETNDDLIIHTPAEFSAPHIINVTIKGIKAEVLVHALEEDDIYVSTKSACSSREGGASRVLLAMGIPEDEAAHAIRISLSLENTSDEIDRFLDIFNKKINELKSVMG</sequence>
<dbReference type="Gene3D" id="3.40.640.10">
    <property type="entry name" value="Type I PLP-dependent aspartate aminotransferase-like (Major domain)"/>
    <property type="match status" value="1"/>
</dbReference>
<keyword evidence="6" id="KW-0411">Iron-sulfur</keyword>
<protein>
    <submittedName>
        <fullName evidence="8">Cysteine desulfurase</fullName>
    </submittedName>
</protein>
<keyword evidence="4" id="KW-0663">Pyridoxal phosphate</keyword>
<dbReference type="GO" id="GO:0051536">
    <property type="term" value="F:iron-sulfur cluster binding"/>
    <property type="evidence" value="ECO:0007669"/>
    <property type="project" value="UniProtKB-KW"/>
</dbReference>
<dbReference type="SUPFAM" id="SSF53383">
    <property type="entry name" value="PLP-dependent transferases"/>
    <property type="match status" value="1"/>
</dbReference>
<comment type="cofactor">
    <cofactor evidence="1">
        <name>pyridoxal 5'-phosphate</name>
        <dbReference type="ChEBI" id="CHEBI:597326"/>
    </cofactor>
</comment>
<evidence type="ECO:0000256" key="3">
    <source>
        <dbReference type="ARBA" id="ARBA00022723"/>
    </source>
</evidence>
<dbReference type="AlphaFoldDB" id="A0A4R2PAF7"/>
<dbReference type="GO" id="GO:0031071">
    <property type="term" value="F:cysteine desulfurase activity"/>
    <property type="evidence" value="ECO:0007669"/>
    <property type="project" value="UniProtKB-ARBA"/>
</dbReference>
<keyword evidence="9" id="KW-1185">Reference proteome</keyword>
<dbReference type="PANTHER" id="PTHR11601">
    <property type="entry name" value="CYSTEINE DESULFURYLASE FAMILY MEMBER"/>
    <property type="match status" value="1"/>
</dbReference>
<evidence type="ECO:0000313" key="8">
    <source>
        <dbReference type="EMBL" id="TCP32050.1"/>
    </source>
</evidence>
<dbReference type="InterPro" id="IPR015421">
    <property type="entry name" value="PyrdxlP-dep_Trfase_major"/>
</dbReference>
<proteinExistence type="inferred from homology"/>
<dbReference type="PIRSF" id="PIRSF005572">
    <property type="entry name" value="NifS"/>
    <property type="match status" value="1"/>
</dbReference>
<dbReference type="Pfam" id="PF00266">
    <property type="entry name" value="Aminotran_5"/>
    <property type="match status" value="1"/>
</dbReference>
<evidence type="ECO:0000313" key="9">
    <source>
        <dbReference type="Proteomes" id="UP000295416"/>
    </source>
</evidence>
<evidence type="ECO:0000256" key="6">
    <source>
        <dbReference type="ARBA" id="ARBA00023014"/>
    </source>
</evidence>
<comment type="similarity">
    <text evidence="2">Belongs to the class-V pyridoxal-phosphate-dependent aminotransferase family. NifS/IscS subfamily.</text>
</comment>
<feature type="domain" description="Aminotransferase class V" evidence="7">
    <location>
        <begin position="2"/>
        <end position="364"/>
    </location>
</feature>
<evidence type="ECO:0000256" key="4">
    <source>
        <dbReference type="ARBA" id="ARBA00022898"/>
    </source>
</evidence>
<keyword evidence="3" id="KW-0479">Metal-binding</keyword>
<dbReference type="NCBIfam" id="NF002806">
    <property type="entry name" value="PRK02948.1"/>
    <property type="match status" value="1"/>
</dbReference>
<dbReference type="EMBL" id="SLXK01000001">
    <property type="protein sequence ID" value="TCP32050.1"/>
    <property type="molecule type" value="Genomic_DNA"/>
</dbReference>
<gene>
    <name evidence="8" type="ORF">EV207_10122</name>
</gene>
<dbReference type="GO" id="GO:0046872">
    <property type="term" value="F:metal ion binding"/>
    <property type="evidence" value="ECO:0007669"/>
    <property type="project" value="UniProtKB-KW"/>
</dbReference>
<evidence type="ECO:0000256" key="5">
    <source>
        <dbReference type="ARBA" id="ARBA00023004"/>
    </source>
</evidence>
<dbReference type="FunFam" id="3.40.640.10:FF:000084">
    <property type="entry name" value="IscS-like cysteine desulfurase"/>
    <property type="match status" value="1"/>
</dbReference>